<dbReference type="AlphaFoldDB" id="A0A1G8GLG5"/>
<organism evidence="1 2">
    <name type="scientific">Myroides phaeus</name>
    <dbReference type="NCBI Taxonomy" id="702745"/>
    <lineage>
        <taxon>Bacteria</taxon>
        <taxon>Pseudomonadati</taxon>
        <taxon>Bacteroidota</taxon>
        <taxon>Flavobacteriia</taxon>
        <taxon>Flavobacteriales</taxon>
        <taxon>Flavobacteriaceae</taxon>
        <taxon>Myroides</taxon>
    </lineage>
</organism>
<sequence length="441" mass="51671">MFKYIKHFFKPSVSTEEKKPSVDSYSLSKNEDVIYIENGYLISKNKINYYKCRQSIDHIQVLYFTCINNKGLLFVAGKHNSYIPLSSENFANTFEQLSTVLGFSKQLLSEFTNTTFCDRNLFIWARKNETNYTILESKTSCDILKGYEIQNSQKTFISWDTTYDEVIKLKEIETCKLDNEDDLVKYTFTIPVRVGDVILNNFSFYDCLRKNIAVGSYFSYCENSDPYNKPYTELKNLLLSYKELNSLKLNKTEENEYISSTTIQTEHQEFYLSNAYPASLDAGNMKVFFLVTNLKEYPESVIYPKHTQKLAISHCTTLGDSIYLDTQTYKENPNIYRIPTFIQEISHNKPFIWIDEKNDEVGFSDDLYTHLIPRKEIEYFFFQSTVSEGNILLYKLCVKLKSNETQLDVLKSYSNSLILFEEQIKRDIPIPFKSHLDDYID</sequence>
<evidence type="ECO:0000313" key="2">
    <source>
        <dbReference type="Proteomes" id="UP000243588"/>
    </source>
</evidence>
<dbReference type="RefSeq" id="WP_090410317.1">
    <property type="nucleotide sequence ID" value="NZ_FNDQ01000029.1"/>
</dbReference>
<dbReference type="Proteomes" id="UP000243588">
    <property type="component" value="Unassembled WGS sequence"/>
</dbReference>
<name>A0A1G8GLG5_9FLAO</name>
<dbReference type="EMBL" id="FNDQ01000029">
    <property type="protein sequence ID" value="SDH95254.1"/>
    <property type="molecule type" value="Genomic_DNA"/>
</dbReference>
<evidence type="ECO:0000313" key="1">
    <source>
        <dbReference type="EMBL" id="SDH95254.1"/>
    </source>
</evidence>
<reference evidence="2" key="1">
    <citation type="submission" date="2016-10" db="EMBL/GenBank/DDBJ databases">
        <authorList>
            <person name="Varghese N."/>
            <person name="Submissions S."/>
        </authorList>
    </citation>
    <scope>NUCLEOTIDE SEQUENCE [LARGE SCALE GENOMIC DNA]</scope>
    <source>
        <strain evidence="2">DSM 23313</strain>
    </source>
</reference>
<accession>A0A1G8GLG5</accession>
<dbReference type="STRING" id="702745.SAMN05421818_12924"/>
<keyword evidence="2" id="KW-1185">Reference proteome</keyword>
<gene>
    <name evidence="1" type="ORF">SAMN05421818_12924</name>
</gene>
<protein>
    <submittedName>
        <fullName evidence="1">Uncharacterized protein</fullName>
    </submittedName>
</protein>
<proteinExistence type="predicted"/>